<feature type="compositionally biased region" description="Polar residues" evidence="1">
    <location>
        <begin position="76"/>
        <end position="85"/>
    </location>
</feature>
<dbReference type="Gene3D" id="1.10.10.10">
    <property type="entry name" value="Winged helix-like DNA-binding domain superfamily/Winged helix DNA-binding domain"/>
    <property type="match status" value="1"/>
</dbReference>
<accession>A0ABW3QIC2</accession>
<proteinExistence type="predicted"/>
<comment type="caution">
    <text evidence="2">The sequence shown here is derived from an EMBL/GenBank/DDBJ whole genome shotgun (WGS) entry which is preliminary data.</text>
</comment>
<sequence length="93" mass="11274">MLPDFERKILRILYNYINQRRRMPTLNELETKTGQDKKRISEALMFLKKDNYISWDDQSDLNTIIILEGWERESSRPQPQITDSGSVDYWTRY</sequence>
<dbReference type="Proteomes" id="UP001597169">
    <property type="component" value="Unassembled WGS sequence"/>
</dbReference>
<gene>
    <name evidence="2" type="ORF">ACFQ3J_26740</name>
</gene>
<dbReference type="EMBL" id="JBHTKX010000014">
    <property type="protein sequence ID" value="MFD1131706.1"/>
    <property type="molecule type" value="Genomic_DNA"/>
</dbReference>
<dbReference type="InterPro" id="IPR036388">
    <property type="entry name" value="WH-like_DNA-bd_sf"/>
</dbReference>
<dbReference type="RefSeq" id="WP_177178858.1">
    <property type="nucleotide sequence ID" value="NZ_JBHTKX010000014.1"/>
</dbReference>
<evidence type="ECO:0000256" key="1">
    <source>
        <dbReference type="SAM" id="MobiDB-lite"/>
    </source>
</evidence>
<protein>
    <recommendedName>
        <fullName evidence="4">LexA repressor DNA-binding domain-containing protein</fullName>
    </recommendedName>
</protein>
<reference evidence="3" key="1">
    <citation type="journal article" date="2019" name="Int. J. Syst. Evol. Microbiol.">
        <title>The Global Catalogue of Microorganisms (GCM) 10K type strain sequencing project: providing services to taxonomists for standard genome sequencing and annotation.</title>
        <authorList>
            <consortium name="The Broad Institute Genomics Platform"/>
            <consortium name="The Broad Institute Genome Sequencing Center for Infectious Disease"/>
            <person name="Wu L."/>
            <person name="Ma J."/>
        </authorList>
    </citation>
    <scope>NUCLEOTIDE SEQUENCE [LARGE SCALE GENOMIC DNA]</scope>
    <source>
        <strain evidence="3">CCUG 53519</strain>
    </source>
</reference>
<name>A0ABW3QIC2_9BACL</name>
<feature type="region of interest" description="Disordered" evidence="1">
    <location>
        <begin position="73"/>
        <end position="93"/>
    </location>
</feature>
<organism evidence="2 3">
    <name type="scientific">Paenibacillus provencensis</name>
    <dbReference type="NCBI Taxonomy" id="441151"/>
    <lineage>
        <taxon>Bacteria</taxon>
        <taxon>Bacillati</taxon>
        <taxon>Bacillota</taxon>
        <taxon>Bacilli</taxon>
        <taxon>Bacillales</taxon>
        <taxon>Paenibacillaceae</taxon>
        <taxon>Paenibacillus</taxon>
    </lineage>
</organism>
<keyword evidence="3" id="KW-1185">Reference proteome</keyword>
<evidence type="ECO:0008006" key="4">
    <source>
        <dbReference type="Google" id="ProtNLM"/>
    </source>
</evidence>
<evidence type="ECO:0000313" key="2">
    <source>
        <dbReference type="EMBL" id="MFD1131706.1"/>
    </source>
</evidence>
<evidence type="ECO:0000313" key="3">
    <source>
        <dbReference type="Proteomes" id="UP001597169"/>
    </source>
</evidence>